<evidence type="ECO:0000256" key="6">
    <source>
        <dbReference type="ARBA" id="ARBA00023015"/>
    </source>
</evidence>
<feature type="domain" description="C2H2-type" evidence="13">
    <location>
        <begin position="514"/>
        <end position="542"/>
    </location>
</feature>
<dbReference type="SUPFAM" id="SSF57667">
    <property type="entry name" value="beta-beta-alpha zinc fingers"/>
    <property type="match status" value="5"/>
</dbReference>
<comment type="subcellular location">
    <subcellularLocation>
        <location evidence="1">Nucleus</location>
    </subcellularLocation>
</comment>
<dbReference type="PANTHER" id="PTHR24379:SF121">
    <property type="entry name" value="C2H2-TYPE DOMAIN-CONTAINING PROTEIN"/>
    <property type="match status" value="1"/>
</dbReference>
<gene>
    <name evidence="15" type="ORF">PARMNEM_LOCUS11793</name>
</gene>
<keyword evidence="2 11" id="KW-0479">Metal-binding</keyword>
<dbReference type="PROSITE" id="PS51915">
    <property type="entry name" value="ZAD"/>
    <property type="match status" value="1"/>
</dbReference>
<dbReference type="Proteomes" id="UP001314205">
    <property type="component" value="Unassembled WGS sequence"/>
</dbReference>
<feature type="domain" description="C2H2-type" evidence="13">
    <location>
        <begin position="452"/>
        <end position="482"/>
    </location>
</feature>
<dbReference type="PROSITE" id="PS00028">
    <property type="entry name" value="ZINC_FINGER_C2H2_1"/>
    <property type="match status" value="8"/>
</dbReference>
<keyword evidence="9" id="KW-0539">Nucleus</keyword>
<dbReference type="Pfam" id="PF12171">
    <property type="entry name" value="zf-C2H2_jaz"/>
    <property type="match status" value="1"/>
</dbReference>
<feature type="domain" description="ZAD" evidence="14">
    <location>
        <begin position="21"/>
        <end position="89"/>
    </location>
</feature>
<feature type="domain" description="C2H2-type" evidence="13">
    <location>
        <begin position="424"/>
        <end position="451"/>
    </location>
</feature>
<feature type="domain" description="C2H2-type" evidence="13">
    <location>
        <begin position="546"/>
        <end position="573"/>
    </location>
</feature>
<dbReference type="InterPro" id="IPR012934">
    <property type="entry name" value="Znf_AD"/>
</dbReference>
<feature type="domain" description="C2H2-type" evidence="13">
    <location>
        <begin position="283"/>
        <end position="310"/>
    </location>
</feature>
<keyword evidence="5 11" id="KW-0862">Zinc</keyword>
<keyword evidence="6" id="KW-0805">Transcription regulation</keyword>
<feature type="binding site" evidence="11">
    <location>
        <position position="26"/>
    </location>
    <ligand>
        <name>Zn(2+)</name>
        <dbReference type="ChEBI" id="CHEBI:29105"/>
    </ligand>
</feature>
<evidence type="ECO:0000256" key="3">
    <source>
        <dbReference type="ARBA" id="ARBA00022737"/>
    </source>
</evidence>
<dbReference type="Gene3D" id="3.30.160.60">
    <property type="entry name" value="Classic Zinc Finger"/>
    <property type="match status" value="7"/>
</dbReference>
<dbReference type="GO" id="GO:0003677">
    <property type="term" value="F:DNA binding"/>
    <property type="evidence" value="ECO:0007669"/>
    <property type="project" value="UniProtKB-KW"/>
</dbReference>
<dbReference type="GO" id="GO:0005634">
    <property type="term" value="C:nucleus"/>
    <property type="evidence" value="ECO:0007669"/>
    <property type="project" value="UniProtKB-SubCell"/>
</dbReference>
<feature type="domain" description="C2H2-type" evidence="13">
    <location>
        <begin position="485"/>
        <end position="513"/>
    </location>
</feature>
<evidence type="ECO:0000256" key="9">
    <source>
        <dbReference type="ARBA" id="ARBA00023242"/>
    </source>
</evidence>
<dbReference type="GO" id="GO:0008270">
    <property type="term" value="F:zinc ion binding"/>
    <property type="evidence" value="ECO:0007669"/>
    <property type="project" value="UniProtKB-UniRule"/>
</dbReference>
<dbReference type="PANTHER" id="PTHR24379">
    <property type="entry name" value="KRAB AND ZINC FINGER DOMAIN-CONTAINING"/>
    <property type="match status" value="1"/>
</dbReference>
<dbReference type="Pfam" id="PF13912">
    <property type="entry name" value="zf-C2H2_6"/>
    <property type="match status" value="1"/>
</dbReference>
<dbReference type="InterPro" id="IPR013087">
    <property type="entry name" value="Znf_C2H2_type"/>
</dbReference>
<feature type="domain" description="C2H2-type" evidence="13">
    <location>
        <begin position="368"/>
        <end position="396"/>
    </location>
</feature>
<dbReference type="Pfam" id="PF00096">
    <property type="entry name" value="zf-C2H2"/>
    <property type="match status" value="4"/>
</dbReference>
<protein>
    <submittedName>
        <fullName evidence="15">Uncharacterized protein</fullName>
    </submittedName>
</protein>
<feature type="domain" description="C2H2-type" evidence="13">
    <location>
        <begin position="338"/>
        <end position="363"/>
    </location>
</feature>
<feature type="region of interest" description="Disordered" evidence="12">
    <location>
        <begin position="205"/>
        <end position="248"/>
    </location>
</feature>
<keyword evidence="7" id="KW-0238">DNA-binding</keyword>
<feature type="compositionally biased region" description="Basic residues" evidence="12">
    <location>
        <begin position="212"/>
        <end position="225"/>
    </location>
</feature>
<proteinExistence type="predicted"/>
<evidence type="ECO:0000313" key="15">
    <source>
        <dbReference type="EMBL" id="CAK1591601.1"/>
    </source>
</evidence>
<evidence type="ECO:0000256" key="4">
    <source>
        <dbReference type="ARBA" id="ARBA00022771"/>
    </source>
</evidence>
<feature type="binding site" evidence="11">
    <location>
        <position position="62"/>
    </location>
    <ligand>
        <name>Zn(2+)</name>
        <dbReference type="ChEBI" id="CHEBI:29105"/>
    </ligand>
</feature>
<evidence type="ECO:0000256" key="1">
    <source>
        <dbReference type="ARBA" id="ARBA00004123"/>
    </source>
</evidence>
<dbReference type="PROSITE" id="PS50157">
    <property type="entry name" value="ZINC_FINGER_C2H2_2"/>
    <property type="match status" value="10"/>
</dbReference>
<feature type="domain" description="C2H2-type" evidence="13">
    <location>
        <begin position="396"/>
        <end position="423"/>
    </location>
</feature>
<dbReference type="FunFam" id="3.30.160.60:FF:001498">
    <property type="entry name" value="Zinc finger protein 404"/>
    <property type="match status" value="1"/>
</dbReference>
<comment type="caution">
    <text evidence="15">The sequence shown here is derived from an EMBL/GenBank/DDBJ whole genome shotgun (WGS) entry which is preliminary data.</text>
</comment>
<name>A0AAV1LCD5_9NEOP</name>
<evidence type="ECO:0000256" key="12">
    <source>
        <dbReference type="SAM" id="MobiDB-lite"/>
    </source>
</evidence>
<organism evidence="15 16">
    <name type="scientific">Parnassius mnemosyne</name>
    <name type="common">clouded apollo</name>
    <dbReference type="NCBI Taxonomy" id="213953"/>
    <lineage>
        <taxon>Eukaryota</taxon>
        <taxon>Metazoa</taxon>
        <taxon>Ecdysozoa</taxon>
        <taxon>Arthropoda</taxon>
        <taxon>Hexapoda</taxon>
        <taxon>Insecta</taxon>
        <taxon>Pterygota</taxon>
        <taxon>Neoptera</taxon>
        <taxon>Endopterygota</taxon>
        <taxon>Lepidoptera</taxon>
        <taxon>Glossata</taxon>
        <taxon>Ditrysia</taxon>
        <taxon>Papilionoidea</taxon>
        <taxon>Papilionidae</taxon>
        <taxon>Parnassiinae</taxon>
        <taxon>Parnassini</taxon>
        <taxon>Parnassius</taxon>
        <taxon>Driopa</taxon>
    </lineage>
</organism>
<reference evidence="15 16" key="1">
    <citation type="submission" date="2023-11" db="EMBL/GenBank/DDBJ databases">
        <authorList>
            <person name="Hedman E."/>
            <person name="Englund M."/>
            <person name="Stromberg M."/>
            <person name="Nyberg Akerstrom W."/>
            <person name="Nylinder S."/>
            <person name="Jareborg N."/>
            <person name="Kallberg Y."/>
            <person name="Kronander E."/>
        </authorList>
    </citation>
    <scope>NUCLEOTIDE SEQUENCE [LARGE SCALE GENOMIC DNA]</scope>
</reference>
<dbReference type="SMART" id="SM00355">
    <property type="entry name" value="ZnF_C2H2"/>
    <property type="match status" value="11"/>
</dbReference>
<keyword evidence="3" id="KW-0677">Repeat</keyword>
<sequence length="637" mass="73137">MEVNIIENNEDLKKDCETVTTICRCCLSKDRRGTNVMLYRPLFFELAGVTVTESDGLPQLLCWECLALLKKTVLFKQKLQRAHNLLYEYLTRCAPFSIDAQDPELTKYKNPHLCSTATLVFDTSGRSKTGFHKVLEHEKQEQSSALVNVNLLQPIEKTEDNVKEEAGFSDYEDNITLEEYRSNVSNGKEDLLSILRDDESQVIEEGTETSKKKTKKKHDKTKRKKASTEETGATVTEKKQARKTSIRKPLELDPTKIKIIVLNPEEQIKQREEDSKAGLKFPFQCNLCFKGFNFESKLQNHMKKHSPSRGPFKCELCRMHLPTAYSASVHAFIHTRRYECVRCGRRMTDRASILDHYSSQHEGVLKLYTCHICGKNSNNNKTHRGHMRNHHSGDRPTCEECGKSFVNKDSLIEHQLIHKGIKNYECAQCGAKFRTRTQIKLHQGKHSDVKDYYCVECDVRFKSAHSLKQHLLKSLKHLDVQSLKYKCTRCDKRFVSQAALRHHSEVQHEGVRAHRCPRCPAALASRASLAKHERAVHAGRRPPPAHVCDTCGRAFRGKSVLTNHVRTHTGEKPFACGECGRRFTQRTAMRTHLRLVHRALKAKHEPREPRDAKPDEAPLLFDDWERTDAYFRVTAGP</sequence>
<evidence type="ECO:0000259" key="13">
    <source>
        <dbReference type="PROSITE" id="PS50157"/>
    </source>
</evidence>
<dbReference type="FunFam" id="3.30.160.60:FF:000322">
    <property type="entry name" value="GDNF-inducible zinc finger protein 1"/>
    <property type="match status" value="1"/>
</dbReference>
<feature type="domain" description="C2H2-type" evidence="13">
    <location>
        <begin position="574"/>
        <end position="602"/>
    </location>
</feature>
<accession>A0AAV1LCD5</accession>
<keyword evidence="4 10" id="KW-0863">Zinc-finger</keyword>
<evidence type="ECO:0000256" key="7">
    <source>
        <dbReference type="ARBA" id="ARBA00023125"/>
    </source>
</evidence>
<feature type="binding site" evidence="11">
    <location>
        <position position="23"/>
    </location>
    <ligand>
        <name>Zn(2+)</name>
        <dbReference type="ChEBI" id="CHEBI:29105"/>
    </ligand>
</feature>
<dbReference type="AlphaFoldDB" id="A0AAV1LCD5"/>
<dbReference type="FunFam" id="3.30.160.60:FF:000100">
    <property type="entry name" value="Zinc finger 45-like"/>
    <property type="match status" value="1"/>
</dbReference>
<feature type="binding site" evidence="11">
    <location>
        <position position="65"/>
    </location>
    <ligand>
        <name>Zn(2+)</name>
        <dbReference type="ChEBI" id="CHEBI:29105"/>
    </ligand>
</feature>
<dbReference type="EMBL" id="CAVLGL010000087">
    <property type="protein sequence ID" value="CAK1591601.1"/>
    <property type="molecule type" value="Genomic_DNA"/>
</dbReference>
<evidence type="ECO:0000256" key="8">
    <source>
        <dbReference type="ARBA" id="ARBA00023163"/>
    </source>
</evidence>
<keyword evidence="16" id="KW-1185">Reference proteome</keyword>
<evidence type="ECO:0000313" key="16">
    <source>
        <dbReference type="Proteomes" id="UP001314205"/>
    </source>
</evidence>
<keyword evidence="8" id="KW-0804">Transcription</keyword>
<dbReference type="InterPro" id="IPR036236">
    <property type="entry name" value="Znf_C2H2_sf"/>
</dbReference>
<dbReference type="SUPFAM" id="SSF57716">
    <property type="entry name" value="Glucocorticoid receptor-like (DNA-binding domain)"/>
    <property type="match status" value="1"/>
</dbReference>
<evidence type="ECO:0000256" key="2">
    <source>
        <dbReference type="ARBA" id="ARBA00022723"/>
    </source>
</evidence>
<dbReference type="SMART" id="SM00868">
    <property type="entry name" value="zf-AD"/>
    <property type="match status" value="1"/>
</dbReference>
<evidence type="ECO:0000256" key="11">
    <source>
        <dbReference type="PROSITE-ProRule" id="PRU01263"/>
    </source>
</evidence>
<dbReference type="InterPro" id="IPR022755">
    <property type="entry name" value="Znf_C2H2_jaz"/>
</dbReference>
<evidence type="ECO:0000256" key="10">
    <source>
        <dbReference type="PROSITE-ProRule" id="PRU00042"/>
    </source>
</evidence>
<evidence type="ECO:0000256" key="5">
    <source>
        <dbReference type="ARBA" id="ARBA00022833"/>
    </source>
</evidence>
<evidence type="ECO:0000259" key="14">
    <source>
        <dbReference type="PROSITE" id="PS51915"/>
    </source>
</evidence>